<accession>A0A6S7KCM4</accession>
<organism evidence="1 2">
    <name type="scientific">Paramuricea clavata</name>
    <name type="common">Red gorgonian</name>
    <name type="synonym">Violescent sea-whip</name>
    <dbReference type="NCBI Taxonomy" id="317549"/>
    <lineage>
        <taxon>Eukaryota</taxon>
        <taxon>Metazoa</taxon>
        <taxon>Cnidaria</taxon>
        <taxon>Anthozoa</taxon>
        <taxon>Octocorallia</taxon>
        <taxon>Malacalcyonacea</taxon>
        <taxon>Plexauridae</taxon>
        <taxon>Paramuricea</taxon>
    </lineage>
</organism>
<proteinExistence type="predicted"/>
<dbReference type="AlphaFoldDB" id="A0A6S7KCM4"/>
<keyword evidence="2" id="KW-1185">Reference proteome</keyword>
<dbReference type="EMBL" id="CACRXK020031675">
    <property type="protein sequence ID" value="CAB4043165.1"/>
    <property type="molecule type" value="Genomic_DNA"/>
</dbReference>
<name>A0A6S7KCM4_PARCT</name>
<dbReference type="Proteomes" id="UP001152795">
    <property type="component" value="Unassembled WGS sequence"/>
</dbReference>
<protein>
    <submittedName>
        <fullName evidence="1">Uncharacterized protein</fullName>
    </submittedName>
</protein>
<sequence length="170" mass="19745">MSKIVDKKLLELTGKIKALNFAIKKSDEVIDSTKTEVLTRQISSITNQIQAIYALKEEIEEIKFTDNDSEENIQNWAEEIESRISEADNKKDIKEIKVDLVRGNEGWQDWDLTRLIVELKKWRDINPVDESGNTKKQRKSGFYYAKDGDRRKRACVYCDAETHNSKDCLT</sequence>
<evidence type="ECO:0000313" key="1">
    <source>
        <dbReference type="EMBL" id="CAB4043165.1"/>
    </source>
</evidence>
<feature type="non-terminal residue" evidence="1">
    <location>
        <position position="170"/>
    </location>
</feature>
<comment type="caution">
    <text evidence="1">The sequence shown here is derived from an EMBL/GenBank/DDBJ whole genome shotgun (WGS) entry which is preliminary data.</text>
</comment>
<dbReference type="OrthoDB" id="5984724at2759"/>
<evidence type="ECO:0000313" key="2">
    <source>
        <dbReference type="Proteomes" id="UP001152795"/>
    </source>
</evidence>
<gene>
    <name evidence="1" type="ORF">PACLA_8A010272</name>
</gene>
<reference evidence="1" key="1">
    <citation type="submission" date="2020-04" db="EMBL/GenBank/DDBJ databases">
        <authorList>
            <person name="Alioto T."/>
            <person name="Alioto T."/>
            <person name="Gomez Garrido J."/>
        </authorList>
    </citation>
    <scope>NUCLEOTIDE SEQUENCE</scope>
    <source>
        <strain evidence="1">A484AB</strain>
    </source>
</reference>